<evidence type="ECO:0000256" key="1">
    <source>
        <dbReference type="ARBA" id="ARBA00004123"/>
    </source>
</evidence>
<dbReference type="SUPFAM" id="SSF46785">
    <property type="entry name" value="Winged helix' DNA-binding domain"/>
    <property type="match status" value="1"/>
</dbReference>
<evidence type="ECO:0000256" key="3">
    <source>
        <dbReference type="ARBA" id="ARBA00023125"/>
    </source>
</evidence>
<dbReference type="InterPro" id="IPR000232">
    <property type="entry name" value="HSF_DNA-bd"/>
</dbReference>
<dbReference type="InterPro" id="IPR036390">
    <property type="entry name" value="WH_DNA-bd_sf"/>
</dbReference>
<dbReference type="OrthoDB" id="6418155at2759"/>
<organism evidence="6 7">
    <name type="scientific">Serilophus lunatus</name>
    <name type="common">silver-breasted broadbill</name>
    <dbReference type="NCBI Taxonomy" id="239386"/>
    <lineage>
        <taxon>Eukaryota</taxon>
        <taxon>Metazoa</taxon>
        <taxon>Chordata</taxon>
        <taxon>Craniata</taxon>
        <taxon>Vertebrata</taxon>
        <taxon>Euteleostomi</taxon>
        <taxon>Archelosauria</taxon>
        <taxon>Archosauria</taxon>
        <taxon>Dinosauria</taxon>
        <taxon>Saurischia</taxon>
        <taxon>Theropoda</taxon>
        <taxon>Coelurosauria</taxon>
        <taxon>Aves</taxon>
        <taxon>Neognathae</taxon>
        <taxon>Neoaves</taxon>
        <taxon>Telluraves</taxon>
        <taxon>Australaves</taxon>
        <taxon>Passeriformes</taxon>
        <taxon>Eurylaimidae</taxon>
        <taxon>Serilophus</taxon>
    </lineage>
</organism>
<dbReference type="InterPro" id="IPR036388">
    <property type="entry name" value="WH-like_DNA-bd_sf"/>
</dbReference>
<dbReference type="GO" id="GO:0043565">
    <property type="term" value="F:sequence-specific DNA binding"/>
    <property type="evidence" value="ECO:0007669"/>
    <property type="project" value="InterPro"/>
</dbReference>
<reference evidence="6 7" key="1">
    <citation type="submission" date="2019-09" db="EMBL/GenBank/DDBJ databases">
        <title>Bird 10,000 Genomes (B10K) Project - Family phase.</title>
        <authorList>
            <person name="Zhang G."/>
        </authorList>
    </citation>
    <scope>NUCLEOTIDE SEQUENCE [LARGE SCALE GENOMIC DNA]</scope>
    <source>
        <strain evidence="6">B10K-DU-002-03</strain>
        <tissue evidence="6">Muscle</tissue>
    </source>
</reference>
<feature type="non-terminal residue" evidence="6">
    <location>
        <position position="1"/>
    </location>
</feature>
<feature type="non-terminal residue" evidence="6">
    <location>
        <position position="92"/>
    </location>
</feature>
<dbReference type="AlphaFoldDB" id="A0A7L1DN68"/>
<evidence type="ECO:0000313" key="6">
    <source>
        <dbReference type="EMBL" id="NXM78441.1"/>
    </source>
</evidence>
<name>A0A7L1DN68_9PASS</name>
<keyword evidence="3" id="KW-0238">DNA-binding</keyword>
<keyword evidence="7" id="KW-1185">Reference proteome</keyword>
<evidence type="ECO:0000256" key="4">
    <source>
        <dbReference type="ARBA" id="ARBA00023242"/>
    </source>
</evidence>
<dbReference type="GO" id="GO:0003700">
    <property type="term" value="F:DNA-binding transcription factor activity"/>
    <property type="evidence" value="ECO:0007669"/>
    <property type="project" value="InterPro"/>
</dbReference>
<evidence type="ECO:0000313" key="7">
    <source>
        <dbReference type="Proteomes" id="UP000553648"/>
    </source>
</evidence>
<proteinExistence type="inferred from homology"/>
<dbReference type="Gene3D" id="1.10.10.10">
    <property type="entry name" value="Winged helix-like DNA-binding domain superfamily/Winged helix DNA-binding domain"/>
    <property type="match status" value="1"/>
</dbReference>
<comment type="caution">
    <text evidence="6">The sequence shown here is derived from an EMBL/GenBank/DDBJ whole genome shotgun (WGS) entry which is preliminary data.</text>
</comment>
<dbReference type="Proteomes" id="UP000553648">
    <property type="component" value="Unassembled WGS sequence"/>
</dbReference>
<feature type="domain" description="HSF-type DNA-binding" evidence="5">
    <location>
        <begin position="4"/>
        <end position="92"/>
    </location>
</feature>
<sequence>KCIAINKYLFKQELLGRTGPPHTFATMSMRSFIQQLNSHGFITMQWDFQKSASLPEFFAEEAETSPHSKLLYYYNPSFNTEHPHLLERCRRR</sequence>
<evidence type="ECO:0000256" key="2">
    <source>
        <dbReference type="ARBA" id="ARBA00006403"/>
    </source>
</evidence>
<keyword evidence="4" id="KW-0539">Nucleus</keyword>
<dbReference type="Pfam" id="PF00447">
    <property type="entry name" value="HSF_DNA-bind"/>
    <property type="match status" value="1"/>
</dbReference>
<gene>
    <name evidence="6" type="primary">Hsfy1_1</name>
    <name evidence="6" type="ORF">SERLUN_R08274</name>
</gene>
<accession>A0A7L1DN68</accession>
<dbReference type="GO" id="GO:0005634">
    <property type="term" value="C:nucleus"/>
    <property type="evidence" value="ECO:0007669"/>
    <property type="project" value="UniProtKB-SubCell"/>
</dbReference>
<dbReference type="EMBL" id="VXBA01005866">
    <property type="protein sequence ID" value="NXM78441.1"/>
    <property type="molecule type" value="Genomic_DNA"/>
</dbReference>
<comment type="subcellular location">
    <subcellularLocation>
        <location evidence="1">Nucleus</location>
    </subcellularLocation>
</comment>
<evidence type="ECO:0000259" key="5">
    <source>
        <dbReference type="Pfam" id="PF00447"/>
    </source>
</evidence>
<comment type="similarity">
    <text evidence="2">Belongs to the HSF family.</text>
</comment>
<protein>
    <submittedName>
        <fullName evidence="6">HSFY1 protein</fullName>
    </submittedName>
</protein>